<comment type="caution">
    <text evidence="11">The sequence shown here is derived from an EMBL/GenBank/DDBJ whole genome shotgun (WGS) entry which is preliminary data.</text>
</comment>
<feature type="compositionally biased region" description="Polar residues" evidence="9">
    <location>
        <begin position="130"/>
        <end position="139"/>
    </location>
</feature>
<evidence type="ECO:0000256" key="8">
    <source>
        <dbReference type="ARBA" id="ARBA00025752"/>
    </source>
</evidence>
<feature type="transmembrane region" description="Helical" evidence="10">
    <location>
        <begin position="478"/>
        <end position="497"/>
    </location>
</feature>
<evidence type="ECO:0000256" key="9">
    <source>
        <dbReference type="SAM" id="MobiDB-lite"/>
    </source>
</evidence>
<evidence type="ECO:0000313" key="11">
    <source>
        <dbReference type="EMBL" id="GET87437.1"/>
    </source>
</evidence>
<keyword evidence="3" id="KW-0813">Transport</keyword>
<feature type="transmembrane region" description="Helical" evidence="10">
    <location>
        <begin position="226"/>
        <end position="246"/>
    </location>
</feature>
<keyword evidence="6 10" id="KW-0472">Membrane</keyword>
<dbReference type="InterPro" id="IPR045033">
    <property type="entry name" value="PILS1/3/4/5/7"/>
</dbReference>
<protein>
    <submittedName>
        <fullName evidence="11">Uncharacterized protein</fullName>
    </submittedName>
</protein>
<keyword evidence="5 10" id="KW-1133">Transmembrane helix</keyword>
<feature type="transmembrane region" description="Helical" evidence="10">
    <location>
        <begin position="63"/>
        <end position="92"/>
    </location>
</feature>
<evidence type="ECO:0000256" key="6">
    <source>
        <dbReference type="ARBA" id="ARBA00023136"/>
    </source>
</evidence>
<dbReference type="EMBL" id="BLBS01000020">
    <property type="protein sequence ID" value="GET87437.1"/>
    <property type="molecule type" value="Genomic_DNA"/>
</dbReference>
<sequence>MDILGVTFIAVSKVIVAVLFGVFTTNSIPSSTITLQNFSFLITVLLLTSLTLSNTATSIDLDALFRCGILIFFSLISIASGLLWGVVLHVFFFRPDHKYSGIPEELRKDVRFDLLYDHVTEEGAEAHGSPASSPTTNAPGTKRRKKTSIPYVTVVLSEHFREISVTGSDIVHALEAPDAQQEDCAGYKYAAWVGCSTQNGVTLPLSIMANIAGSVSLFDMAHSASYIFLFSMTYSLYLWSACPAFVEAGKKAAKKQQLIREILLKHKRMMTRCDATTQTLSLPVNQMLGNNEDPEKDAGVVVDDSETESDTRLRCQVNGFTQAHLTAPESPSSGTSCSDNTSSWEDGGVANKYACSSGAERHVRVPTYSMDHTTPLQNSFTQTTRGFAHANGKHGAPEMTLKKAGTPATRSPTAADEHAFAIATAVQLPYDWATAGFIRFKYESEMKALKKKSAYERAQQLRRASWALSKKLMTSPPFLAVVLGIFIGIVPPVRRLLDFWPMSMVMDAIRLMGEGSIPSSLLLLGANLVNSSSTNATGQGQAQVRLRHAEQNTEYPLLPEEWQRLDQDSPYARRYDAQHTDRVLDAHEPSSRHTLMQHERLSAPMTPVGANAASAEPVNENTDEEGDDSTKGSFFDSVQRALSLEGIRPAFVWGIIAFRMLISPAFCFLLLIFLIEKMPFLFGGRGSLDKTLIMVLMVELAAPTAINSTLLFNAYNFMTYQWAKMLFFQYILSIFSMVVWASIGLRYVLAL</sequence>
<dbReference type="AlphaFoldDB" id="A0A640KI51"/>
<evidence type="ECO:0000256" key="1">
    <source>
        <dbReference type="ARBA" id="ARBA00004141"/>
    </source>
</evidence>
<proteinExistence type="inferred from homology"/>
<organism evidence="11 12">
    <name type="scientific">Leishmania tarentolae</name>
    <name type="common">Sauroleishmania tarentolae</name>
    <dbReference type="NCBI Taxonomy" id="5689"/>
    <lineage>
        <taxon>Eukaryota</taxon>
        <taxon>Discoba</taxon>
        <taxon>Euglenozoa</taxon>
        <taxon>Kinetoplastea</taxon>
        <taxon>Metakinetoplastina</taxon>
        <taxon>Trypanosomatida</taxon>
        <taxon>Trypanosomatidae</taxon>
        <taxon>Leishmaniinae</taxon>
        <taxon>Leishmania</taxon>
        <taxon>lizard Leishmania</taxon>
    </lineage>
</organism>
<gene>
    <name evidence="11" type="ORF">LtaPh_1607800</name>
</gene>
<evidence type="ECO:0000313" key="12">
    <source>
        <dbReference type="Proteomes" id="UP000419144"/>
    </source>
</evidence>
<dbReference type="VEuPathDB" id="TriTrypDB:LtaPh_1607800"/>
<dbReference type="GO" id="GO:0012505">
    <property type="term" value="C:endomembrane system"/>
    <property type="evidence" value="ECO:0007669"/>
    <property type="project" value="UniProtKB-SubCell"/>
</dbReference>
<comment type="function">
    <text evidence="7">Involved in cellular auxin homeostasis by regulating auxin metabolism. Regulates intracellular auxin accumulation at the endoplasmic reticulum and thus auxin availability for nuclear auxin signaling.</text>
</comment>
<comment type="subcellular location">
    <subcellularLocation>
        <location evidence="2">Endomembrane system</location>
    </subcellularLocation>
    <subcellularLocation>
        <location evidence="1">Membrane</location>
        <topology evidence="1">Multi-pass membrane protein</topology>
    </subcellularLocation>
</comment>
<feature type="transmembrane region" description="Helical" evidence="10">
    <location>
        <begin position="650"/>
        <end position="673"/>
    </location>
</feature>
<keyword evidence="12" id="KW-1185">Reference proteome</keyword>
<dbReference type="InterPro" id="IPR004776">
    <property type="entry name" value="Mem_transp_PIN-like"/>
</dbReference>
<name>A0A640KI51_LEITA</name>
<feature type="region of interest" description="Disordered" evidence="9">
    <location>
        <begin position="389"/>
        <end position="410"/>
    </location>
</feature>
<evidence type="ECO:0000256" key="7">
    <source>
        <dbReference type="ARBA" id="ARBA00025100"/>
    </source>
</evidence>
<dbReference type="GO" id="GO:0016020">
    <property type="term" value="C:membrane"/>
    <property type="evidence" value="ECO:0007669"/>
    <property type="project" value="UniProtKB-SubCell"/>
</dbReference>
<evidence type="ECO:0000256" key="3">
    <source>
        <dbReference type="ARBA" id="ARBA00022448"/>
    </source>
</evidence>
<evidence type="ECO:0000256" key="5">
    <source>
        <dbReference type="ARBA" id="ARBA00022989"/>
    </source>
</evidence>
<dbReference type="OrthoDB" id="191139at2759"/>
<dbReference type="GO" id="GO:0055085">
    <property type="term" value="P:transmembrane transport"/>
    <property type="evidence" value="ECO:0007669"/>
    <property type="project" value="InterPro"/>
</dbReference>
<dbReference type="PANTHER" id="PTHR31651:SF33">
    <property type="entry name" value="PROTEIN PIN-LIKES 1"/>
    <property type="match status" value="1"/>
</dbReference>
<reference evidence="11" key="1">
    <citation type="submission" date="2019-11" db="EMBL/GenBank/DDBJ databases">
        <title>Leishmania tarentolae CDS.</title>
        <authorList>
            <person name="Goto Y."/>
            <person name="Yamagishi J."/>
        </authorList>
    </citation>
    <scope>NUCLEOTIDE SEQUENCE [LARGE SCALE GENOMIC DNA]</scope>
    <source>
        <strain evidence="11">Parrot Tar II</strain>
    </source>
</reference>
<feature type="transmembrane region" description="Helical" evidence="10">
    <location>
        <begin position="693"/>
        <end position="715"/>
    </location>
</feature>
<evidence type="ECO:0000256" key="4">
    <source>
        <dbReference type="ARBA" id="ARBA00022692"/>
    </source>
</evidence>
<evidence type="ECO:0000256" key="10">
    <source>
        <dbReference type="SAM" id="Phobius"/>
    </source>
</evidence>
<feature type="region of interest" description="Disordered" evidence="9">
    <location>
        <begin position="123"/>
        <end position="144"/>
    </location>
</feature>
<dbReference type="Pfam" id="PF03547">
    <property type="entry name" value="Mem_trans"/>
    <property type="match status" value="1"/>
</dbReference>
<evidence type="ECO:0000256" key="2">
    <source>
        <dbReference type="ARBA" id="ARBA00004308"/>
    </source>
</evidence>
<feature type="transmembrane region" description="Helical" evidence="10">
    <location>
        <begin position="38"/>
        <end position="57"/>
    </location>
</feature>
<dbReference type="PANTHER" id="PTHR31651">
    <property type="match status" value="1"/>
</dbReference>
<comment type="similarity">
    <text evidence="8">Belongs to the auxin efflux carrier (TC 2.A.69.2) family.</text>
</comment>
<feature type="transmembrane region" description="Helical" evidence="10">
    <location>
        <begin position="6"/>
        <end position="26"/>
    </location>
</feature>
<accession>A0A640KI51</accession>
<dbReference type="Proteomes" id="UP000419144">
    <property type="component" value="Unassembled WGS sequence"/>
</dbReference>
<feature type="transmembrane region" description="Helical" evidence="10">
    <location>
        <begin position="727"/>
        <end position="749"/>
    </location>
</feature>
<keyword evidence="4 10" id="KW-0812">Transmembrane</keyword>
<feature type="region of interest" description="Disordered" evidence="9">
    <location>
        <begin position="609"/>
        <end position="632"/>
    </location>
</feature>